<organism evidence="5 6">
    <name type="scientific">Diacronema lutheri</name>
    <name type="common">Unicellular marine alga</name>
    <name type="synonym">Monochrysis lutheri</name>
    <dbReference type="NCBI Taxonomy" id="2081491"/>
    <lineage>
        <taxon>Eukaryota</taxon>
        <taxon>Haptista</taxon>
        <taxon>Haptophyta</taxon>
        <taxon>Pavlovophyceae</taxon>
        <taxon>Pavlovales</taxon>
        <taxon>Pavlovaceae</taxon>
        <taxon>Diacronema</taxon>
    </lineage>
</organism>
<dbReference type="GO" id="GO:0003735">
    <property type="term" value="F:structural constituent of ribosome"/>
    <property type="evidence" value="ECO:0007669"/>
    <property type="project" value="InterPro"/>
</dbReference>
<dbReference type="PIRSF" id="PIRSF002148">
    <property type="entry name" value="Ribosomal_S21e"/>
    <property type="match status" value="1"/>
</dbReference>
<comment type="caution">
    <text evidence="5">The sequence shown here is derived from an EMBL/GenBank/DDBJ whole genome shotgun (WGS) entry which is preliminary data.</text>
</comment>
<sequence>MINNEGVNVDLYIPRKCSATNRLIHANDRASVQLNIGHVDVNGVYTGECTTYALSGFIRGQGEADAALERLWLAEMAARPKLI</sequence>
<dbReference type="InterPro" id="IPR038579">
    <property type="entry name" value="Ribosomal_eS21_sf"/>
</dbReference>
<evidence type="ECO:0000313" key="5">
    <source>
        <dbReference type="EMBL" id="KAG8464146.1"/>
    </source>
</evidence>
<evidence type="ECO:0000256" key="1">
    <source>
        <dbReference type="ARBA" id="ARBA00010228"/>
    </source>
</evidence>
<proteinExistence type="inferred from homology"/>
<dbReference type="GO" id="GO:0005840">
    <property type="term" value="C:ribosome"/>
    <property type="evidence" value="ECO:0007669"/>
    <property type="project" value="UniProtKB-KW"/>
</dbReference>
<dbReference type="PANTHER" id="PTHR10442">
    <property type="entry name" value="40S RIBOSOMAL PROTEIN S21"/>
    <property type="match status" value="1"/>
</dbReference>
<keyword evidence="2 4" id="KW-0689">Ribosomal protein</keyword>
<dbReference type="AlphaFoldDB" id="A0A8J5XFI1"/>
<evidence type="ECO:0000256" key="3">
    <source>
        <dbReference type="ARBA" id="ARBA00023274"/>
    </source>
</evidence>
<dbReference type="FunFam" id="3.30.1230.20:FF:000008">
    <property type="entry name" value="40S ribosomal protein S21"/>
    <property type="match status" value="1"/>
</dbReference>
<protein>
    <recommendedName>
        <fullName evidence="4">40S ribosomal protein S21</fullName>
    </recommendedName>
</protein>
<evidence type="ECO:0000256" key="4">
    <source>
        <dbReference type="PIRNR" id="PIRNR002148"/>
    </source>
</evidence>
<name>A0A8J5XFI1_DIALT</name>
<dbReference type="InterPro" id="IPR018279">
    <property type="entry name" value="Ribosomal_eS21_CS"/>
</dbReference>
<dbReference type="EMBL" id="JAGTXO010000013">
    <property type="protein sequence ID" value="KAG8464146.1"/>
    <property type="molecule type" value="Genomic_DNA"/>
</dbReference>
<gene>
    <name evidence="5" type="ORF">KFE25_003209</name>
</gene>
<dbReference type="GO" id="GO:1990904">
    <property type="term" value="C:ribonucleoprotein complex"/>
    <property type="evidence" value="ECO:0007669"/>
    <property type="project" value="UniProtKB-KW"/>
</dbReference>
<evidence type="ECO:0000256" key="2">
    <source>
        <dbReference type="ARBA" id="ARBA00022980"/>
    </source>
</evidence>
<dbReference type="Proteomes" id="UP000751190">
    <property type="component" value="Unassembled WGS sequence"/>
</dbReference>
<reference evidence="5" key="1">
    <citation type="submission" date="2021-05" db="EMBL/GenBank/DDBJ databases">
        <title>The genome of the haptophyte Pavlova lutheri (Diacronema luteri, Pavlovales) - a model for lipid biosynthesis in eukaryotic algae.</title>
        <authorList>
            <person name="Hulatt C.J."/>
            <person name="Posewitz M.C."/>
        </authorList>
    </citation>
    <scope>NUCLEOTIDE SEQUENCE</scope>
    <source>
        <strain evidence="5">NIVA-4/92</strain>
    </source>
</reference>
<keyword evidence="3 4" id="KW-0687">Ribonucleoprotein</keyword>
<dbReference type="InterPro" id="IPR001931">
    <property type="entry name" value="Ribosomal_eS21"/>
</dbReference>
<dbReference type="GO" id="GO:0005829">
    <property type="term" value="C:cytosol"/>
    <property type="evidence" value="ECO:0007669"/>
    <property type="project" value="UniProtKB-ARBA"/>
</dbReference>
<evidence type="ECO:0000313" key="6">
    <source>
        <dbReference type="Proteomes" id="UP000751190"/>
    </source>
</evidence>
<comment type="similarity">
    <text evidence="1 4">Belongs to the eukaryotic ribosomal protein eS21 family.</text>
</comment>
<dbReference type="OrthoDB" id="522601at2759"/>
<dbReference type="GO" id="GO:0006412">
    <property type="term" value="P:translation"/>
    <property type="evidence" value="ECO:0007669"/>
    <property type="project" value="InterPro"/>
</dbReference>
<dbReference type="OMA" id="GESDACM"/>
<dbReference type="Gene3D" id="3.30.1230.20">
    <property type="match status" value="1"/>
</dbReference>
<dbReference type="Pfam" id="PF01249">
    <property type="entry name" value="Ribosomal_S21e"/>
    <property type="match status" value="1"/>
</dbReference>
<dbReference type="PROSITE" id="PS00996">
    <property type="entry name" value="RIBOSOMAL_S21E"/>
    <property type="match status" value="1"/>
</dbReference>
<accession>A0A8J5XFI1</accession>
<keyword evidence="6" id="KW-1185">Reference proteome</keyword>